<sequence length="610" mass="67000">MATSTVPKTIRADSPLKAEQMLGRLGLKARPCGEKSVNFELQNKTSLNLKTTSKYANSPAGAKDANSAASVDFAIKTPFNSDVNPVSGDGFTVVQGRKRRRGSTESPAAAAHSSNARRSGTNRRQRSSTERVPRAQEIKTTRTHIVEARARQASSTEEQCLYVEHCPEFEPYHYLKAIDEMVGGTSDVVQVTKMNGHCLLGLANKALAERLINEGLEVEGMLLKTFPFYRRAAKITIGNLPFFVKDASVIDALLPYGRVTSNVPKQLKAGKYVYTDGRREAFIVPHDGINIESIPAHLDIRIKGEAWPMYLTSGIRCSRCRGQGHRRANCPLLTGQSTGPRRASPPSTTNVPQVTAPELPRQASAAPPAPPPPDQAMEVPGVLPAASAAPLQPAVPGQPPPAPMALHMKISTPAPAPPAPSRETPSNGPTAHTAPQPAEPTPPTPHRKESTPGLITYTLPLPPPLTKEEKQQEELEFQCEAQLCDLLEKLNWEQALEPLFENGMEENEVSFAVIWPECREQLLTYVSRRHEPILAEFLGTVAEHARDCHPIIQKGLSETEANNLYTMVSDYGPHQYRDGFDFIIIYERVYGICRIVQNRESSFELEDKVK</sequence>
<keyword evidence="3" id="KW-1185">Reference proteome</keyword>
<evidence type="ECO:0000313" key="3">
    <source>
        <dbReference type="Proteomes" id="UP001235939"/>
    </source>
</evidence>
<reference evidence="2 3" key="1">
    <citation type="submission" date="2022-01" db="EMBL/GenBank/DDBJ databases">
        <title>A chromosomal length assembly of Cordylochernes scorpioides.</title>
        <authorList>
            <person name="Zeh D."/>
            <person name="Zeh J."/>
        </authorList>
    </citation>
    <scope>NUCLEOTIDE SEQUENCE [LARGE SCALE GENOMIC DNA]</scope>
    <source>
        <strain evidence="2">IN4F17</strain>
        <tissue evidence="2">Whole Body</tissue>
    </source>
</reference>
<feature type="region of interest" description="Disordered" evidence="1">
    <location>
        <begin position="389"/>
        <end position="457"/>
    </location>
</feature>
<dbReference type="Proteomes" id="UP001235939">
    <property type="component" value="Chromosome 01"/>
</dbReference>
<feature type="region of interest" description="Disordered" evidence="1">
    <location>
        <begin position="85"/>
        <end position="138"/>
    </location>
</feature>
<feature type="region of interest" description="Disordered" evidence="1">
    <location>
        <begin position="328"/>
        <end position="354"/>
    </location>
</feature>
<evidence type="ECO:0008006" key="4">
    <source>
        <dbReference type="Google" id="ProtNLM"/>
    </source>
</evidence>
<evidence type="ECO:0000256" key="1">
    <source>
        <dbReference type="SAM" id="MobiDB-lite"/>
    </source>
</evidence>
<accession>A0ABY6JXI2</accession>
<name>A0ABY6JXI2_9ARAC</name>
<feature type="compositionally biased region" description="Polar residues" evidence="1">
    <location>
        <begin position="334"/>
        <end position="353"/>
    </location>
</feature>
<feature type="region of interest" description="Disordered" evidence="1">
    <location>
        <begin position="360"/>
        <end position="379"/>
    </location>
</feature>
<gene>
    <name evidence="2" type="ORF">LAZ67_1004418</name>
</gene>
<proteinExistence type="predicted"/>
<protein>
    <recommendedName>
        <fullName evidence="4">CCHC-type domain-containing protein</fullName>
    </recommendedName>
</protein>
<feature type="compositionally biased region" description="Low complexity" evidence="1">
    <location>
        <begin position="106"/>
        <end position="119"/>
    </location>
</feature>
<organism evidence="2 3">
    <name type="scientific">Cordylochernes scorpioides</name>
    <dbReference type="NCBI Taxonomy" id="51811"/>
    <lineage>
        <taxon>Eukaryota</taxon>
        <taxon>Metazoa</taxon>
        <taxon>Ecdysozoa</taxon>
        <taxon>Arthropoda</taxon>
        <taxon>Chelicerata</taxon>
        <taxon>Arachnida</taxon>
        <taxon>Pseudoscorpiones</taxon>
        <taxon>Cheliferoidea</taxon>
        <taxon>Chernetidae</taxon>
        <taxon>Cordylochernes</taxon>
    </lineage>
</organism>
<evidence type="ECO:0000313" key="2">
    <source>
        <dbReference type="EMBL" id="UYV61331.1"/>
    </source>
</evidence>
<feature type="compositionally biased region" description="Basic and acidic residues" evidence="1">
    <location>
        <begin position="127"/>
        <end position="138"/>
    </location>
</feature>
<dbReference type="EMBL" id="CP092863">
    <property type="protein sequence ID" value="UYV61331.1"/>
    <property type="molecule type" value="Genomic_DNA"/>
</dbReference>
<feature type="non-terminal residue" evidence="2">
    <location>
        <position position="610"/>
    </location>
</feature>